<dbReference type="InterPro" id="IPR007630">
    <property type="entry name" value="RNA_pol_sigma70_r4"/>
</dbReference>
<dbReference type="GO" id="GO:0006352">
    <property type="term" value="P:DNA-templated transcription initiation"/>
    <property type="evidence" value="ECO:0007669"/>
    <property type="project" value="InterPro"/>
</dbReference>
<evidence type="ECO:0000259" key="1">
    <source>
        <dbReference type="Pfam" id="PF04545"/>
    </source>
</evidence>
<dbReference type="Proteomes" id="UP000177953">
    <property type="component" value="Unassembled WGS sequence"/>
</dbReference>
<organism evidence="2 3">
    <name type="scientific">Candidatus Magasanikbacteria bacterium RIFCSPHIGHO2_01_FULL_47_8</name>
    <dbReference type="NCBI Taxonomy" id="1798673"/>
    <lineage>
        <taxon>Bacteria</taxon>
        <taxon>Candidatus Magasanikiibacteriota</taxon>
    </lineage>
</organism>
<proteinExistence type="predicted"/>
<dbReference type="AlphaFoldDB" id="A0A1F6MAY6"/>
<comment type="caution">
    <text evidence="2">The sequence shown here is derived from an EMBL/GenBank/DDBJ whole genome shotgun (WGS) entry which is preliminary data.</text>
</comment>
<reference evidence="2 3" key="1">
    <citation type="journal article" date="2016" name="Nat. Commun.">
        <title>Thousands of microbial genomes shed light on interconnected biogeochemical processes in an aquifer system.</title>
        <authorList>
            <person name="Anantharaman K."/>
            <person name="Brown C.T."/>
            <person name="Hug L.A."/>
            <person name="Sharon I."/>
            <person name="Castelle C.J."/>
            <person name="Probst A.J."/>
            <person name="Thomas B.C."/>
            <person name="Singh A."/>
            <person name="Wilkins M.J."/>
            <person name="Karaoz U."/>
            <person name="Brodie E.L."/>
            <person name="Williams K.H."/>
            <person name="Hubbard S.S."/>
            <person name="Banfield J.F."/>
        </authorList>
    </citation>
    <scope>NUCLEOTIDE SEQUENCE [LARGE SCALE GENOMIC DNA]</scope>
</reference>
<dbReference type="SUPFAM" id="SSF88659">
    <property type="entry name" value="Sigma3 and sigma4 domains of RNA polymerase sigma factors"/>
    <property type="match status" value="1"/>
</dbReference>
<accession>A0A1F6MAY6</accession>
<dbReference type="Gene3D" id="1.10.10.10">
    <property type="entry name" value="Winged helix-like DNA-binding domain superfamily/Winged helix DNA-binding domain"/>
    <property type="match status" value="1"/>
</dbReference>
<protein>
    <recommendedName>
        <fullName evidence="1">RNA polymerase sigma-70 region 4 domain-containing protein</fullName>
    </recommendedName>
</protein>
<gene>
    <name evidence="2" type="ORF">A2754_02335</name>
</gene>
<dbReference type="NCBIfam" id="TIGR02937">
    <property type="entry name" value="sigma70-ECF"/>
    <property type="match status" value="1"/>
</dbReference>
<feature type="domain" description="RNA polymerase sigma-70 region 4" evidence="1">
    <location>
        <begin position="142"/>
        <end position="186"/>
    </location>
</feature>
<name>A0A1F6MAY6_9BACT</name>
<evidence type="ECO:0000313" key="3">
    <source>
        <dbReference type="Proteomes" id="UP000177953"/>
    </source>
</evidence>
<evidence type="ECO:0000313" key="2">
    <source>
        <dbReference type="EMBL" id="OGH68663.1"/>
    </source>
</evidence>
<dbReference type="GO" id="GO:0003700">
    <property type="term" value="F:DNA-binding transcription factor activity"/>
    <property type="evidence" value="ECO:0007669"/>
    <property type="project" value="InterPro"/>
</dbReference>
<dbReference type="Pfam" id="PF04545">
    <property type="entry name" value="Sigma70_r4"/>
    <property type="match status" value="1"/>
</dbReference>
<dbReference type="InterPro" id="IPR013324">
    <property type="entry name" value="RNA_pol_sigma_r3/r4-like"/>
</dbReference>
<dbReference type="EMBL" id="MFPU01000085">
    <property type="protein sequence ID" value="OGH68663.1"/>
    <property type="molecule type" value="Genomic_DNA"/>
</dbReference>
<sequence length="199" mass="23104">MERENHHEYLKEAQGFDLGSAFERYRDNLIKAAEKLLKNHDIKNYQTVAPDLVQNAFLQLHRAETILPQKKRDLYGLLARSIQSAVEAYLTLEANPDPKHPKPYNIRASHLESIDKAKNISAPPDQDKINLEELINNVTNITDMQKRILIAHHIEGKSYQEISEEFGFTSHQAVHQHEERAVEKLRMNPKFKNLLNIHE</sequence>
<dbReference type="InterPro" id="IPR014284">
    <property type="entry name" value="RNA_pol_sigma-70_dom"/>
</dbReference>
<dbReference type="InterPro" id="IPR036388">
    <property type="entry name" value="WH-like_DNA-bd_sf"/>
</dbReference>